<evidence type="ECO:0000313" key="2">
    <source>
        <dbReference type="EMBL" id="MPC32067.1"/>
    </source>
</evidence>
<keyword evidence="1" id="KW-0732">Signal</keyword>
<organism evidence="2 3">
    <name type="scientific">Portunus trituberculatus</name>
    <name type="common">Swimming crab</name>
    <name type="synonym">Neptunus trituberculatus</name>
    <dbReference type="NCBI Taxonomy" id="210409"/>
    <lineage>
        <taxon>Eukaryota</taxon>
        <taxon>Metazoa</taxon>
        <taxon>Ecdysozoa</taxon>
        <taxon>Arthropoda</taxon>
        <taxon>Crustacea</taxon>
        <taxon>Multicrustacea</taxon>
        <taxon>Malacostraca</taxon>
        <taxon>Eumalacostraca</taxon>
        <taxon>Eucarida</taxon>
        <taxon>Decapoda</taxon>
        <taxon>Pleocyemata</taxon>
        <taxon>Brachyura</taxon>
        <taxon>Eubrachyura</taxon>
        <taxon>Portunoidea</taxon>
        <taxon>Portunidae</taxon>
        <taxon>Portuninae</taxon>
        <taxon>Portunus</taxon>
    </lineage>
</organism>
<reference evidence="2 3" key="1">
    <citation type="submission" date="2019-05" db="EMBL/GenBank/DDBJ databases">
        <title>Another draft genome of Portunus trituberculatus and its Hox gene families provides insights of decapod evolution.</title>
        <authorList>
            <person name="Jeong J.-H."/>
            <person name="Song I."/>
            <person name="Kim S."/>
            <person name="Choi T."/>
            <person name="Kim D."/>
            <person name="Ryu S."/>
            <person name="Kim W."/>
        </authorList>
    </citation>
    <scope>NUCLEOTIDE SEQUENCE [LARGE SCALE GENOMIC DNA]</scope>
    <source>
        <tissue evidence="2">Muscle</tissue>
    </source>
</reference>
<comment type="caution">
    <text evidence="2">The sequence shown here is derived from an EMBL/GenBank/DDBJ whole genome shotgun (WGS) entry which is preliminary data.</text>
</comment>
<dbReference type="Proteomes" id="UP000324222">
    <property type="component" value="Unassembled WGS sequence"/>
</dbReference>
<proteinExistence type="predicted"/>
<dbReference type="OrthoDB" id="6356536at2759"/>
<protein>
    <submittedName>
        <fullName evidence="2">Uncharacterized protein</fullName>
    </submittedName>
</protein>
<name>A0A5B7EFF3_PORTR</name>
<sequence length="163" mass="18658">MFWVDFNFGFLSVVVTCQVEGATAVNDMLATLTCHMHTYTLEMKYGSVEEVRDLFSMPLNEESYALLSSVVFLEFSPLEMLEKLCYHIFGSKLKVLHLEPEGCKAKKHSKVSHEGPFHTTGRHCYEFSVVWVAITNVDDIIYEETTGKPSKCLHLSLRHWMDA</sequence>
<feature type="signal peptide" evidence="1">
    <location>
        <begin position="1"/>
        <end position="24"/>
    </location>
</feature>
<feature type="chain" id="PRO_5023083130" evidence="1">
    <location>
        <begin position="25"/>
        <end position="163"/>
    </location>
</feature>
<keyword evidence="3" id="KW-1185">Reference proteome</keyword>
<dbReference type="AlphaFoldDB" id="A0A5B7EFF3"/>
<gene>
    <name evidence="2" type="ORF">E2C01_025371</name>
</gene>
<evidence type="ECO:0000313" key="3">
    <source>
        <dbReference type="Proteomes" id="UP000324222"/>
    </source>
</evidence>
<evidence type="ECO:0000256" key="1">
    <source>
        <dbReference type="SAM" id="SignalP"/>
    </source>
</evidence>
<accession>A0A5B7EFF3</accession>
<dbReference type="EMBL" id="VSRR010002555">
    <property type="protein sequence ID" value="MPC32067.1"/>
    <property type="molecule type" value="Genomic_DNA"/>
</dbReference>